<dbReference type="Gene3D" id="2.60.40.10">
    <property type="entry name" value="Immunoglobulins"/>
    <property type="match status" value="1"/>
</dbReference>
<gene>
    <name evidence="2" type="ORF">MNBD_GAMMA26-1176</name>
</gene>
<name>A0A3B1BE96_9ZZZZ</name>
<dbReference type="InterPro" id="IPR013783">
    <property type="entry name" value="Ig-like_fold"/>
</dbReference>
<proteinExistence type="predicted"/>
<protein>
    <recommendedName>
        <fullName evidence="1">CARDB domain-containing protein</fullName>
    </recommendedName>
</protein>
<reference evidence="2" key="1">
    <citation type="submission" date="2018-06" db="EMBL/GenBank/DDBJ databases">
        <authorList>
            <person name="Zhirakovskaya E."/>
        </authorList>
    </citation>
    <scope>NUCLEOTIDE SEQUENCE</scope>
</reference>
<evidence type="ECO:0000313" key="2">
    <source>
        <dbReference type="EMBL" id="VAX09718.1"/>
    </source>
</evidence>
<dbReference type="EMBL" id="UOFX01000056">
    <property type="protein sequence ID" value="VAX09718.1"/>
    <property type="molecule type" value="Genomic_DNA"/>
</dbReference>
<feature type="domain" description="CARDB" evidence="1">
    <location>
        <begin position="85"/>
        <end position="177"/>
    </location>
</feature>
<dbReference type="InterPro" id="IPR011635">
    <property type="entry name" value="CARDB"/>
</dbReference>
<dbReference type="AlphaFoldDB" id="A0A3B1BE96"/>
<evidence type="ECO:0000259" key="1">
    <source>
        <dbReference type="Pfam" id="PF07705"/>
    </source>
</evidence>
<organism evidence="2">
    <name type="scientific">hydrothermal vent metagenome</name>
    <dbReference type="NCBI Taxonomy" id="652676"/>
    <lineage>
        <taxon>unclassified sequences</taxon>
        <taxon>metagenomes</taxon>
        <taxon>ecological metagenomes</taxon>
    </lineage>
</organism>
<accession>A0A3B1BE96</accession>
<dbReference type="Pfam" id="PF07705">
    <property type="entry name" value="CARDB"/>
    <property type="match status" value="1"/>
</dbReference>
<sequence>MSYKRTVILAAGLIILTANSHAELPRIQSGAMPLNQKILPAFGKPAPKLNLKADLVIQDMGYSNEFCTTSCSDQWKRELGVERISRESCSWQMTVKNIGSANSRTGKVELRYDSLGGPVKLTANIPAIRAGHTTNVVLSFNSSNVTHLYRKLNSSFTAKVDSTNTTAESDERNNTKSVRIR</sequence>